<dbReference type="InterPro" id="IPR027417">
    <property type="entry name" value="P-loop_NTPase"/>
</dbReference>
<gene>
    <name evidence="4" type="ORF">EQ812_14300</name>
</gene>
<feature type="non-terminal residue" evidence="4">
    <location>
        <position position="134"/>
    </location>
</feature>
<evidence type="ECO:0000313" key="5">
    <source>
        <dbReference type="Proteomes" id="UP000293637"/>
    </source>
</evidence>
<dbReference type="EMBL" id="SCHB01000372">
    <property type="protein sequence ID" value="TBW67867.1"/>
    <property type="molecule type" value="Genomic_DNA"/>
</dbReference>
<evidence type="ECO:0000256" key="1">
    <source>
        <dbReference type="ARBA" id="ARBA00022741"/>
    </source>
</evidence>
<dbReference type="RefSeq" id="WP_131513308.1">
    <property type="nucleotide sequence ID" value="NZ_SCHB01000372.1"/>
</dbReference>
<dbReference type="AlphaFoldDB" id="A0A4Q9VZC2"/>
<dbReference type="Proteomes" id="UP000293637">
    <property type="component" value="Unassembled WGS sequence"/>
</dbReference>
<dbReference type="GO" id="GO:0016887">
    <property type="term" value="F:ATP hydrolysis activity"/>
    <property type="evidence" value="ECO:0007669"/>
    <property type="project" value="InterPro"/>
</dbReference>
<dbReference type="Gene3D" id="3.40.50.300">
    <property type="entry name" value="P-loop containing nucleotide triphosphate hydrolases"/>
    <property type="match status" value="1"/>
</dbReference>
<dbReference type="FunFam" id="3.40.50.300:FF:000011">
    <property type="entry name" value="Putative ABC transporter ATP-binding component"/>
    <property type="match status" value="1"/>
</dbReference>
<keyword evidence="2 4" id="KW-0067">ATP-binding</keyword>
<evidence type="ECO:0000313" key="4">
    <source>
        <dbReference type="EMBL" id="TBW67867.1"/>
    </source>
</evidence>
<evidence type="ECO:0000259" key="3">
    <source>
        <dbReference type="Pfam" id="PF00005"/>
    </source>
</evidence>
<keyword evidence="1" id="KW-0547">Nucleotide-binding</keyword>
<dbReference type="Pfam" id="PF00005">
    <property type="entry name" value="ABC_tran"/>
    <property type="match status" value="1"/>
</dbReference>
<protein>
    <submittedName>
        <fullName evidence="4">ABC-F family ATP-binding cassette domain-containing protein</fullName>
    </submittedName>
</protein>
<feature type="domain" description="ABC transporter" evidence="3">
    <location>
        <begin position="20"/>
        <end position="77"/>
    </location>
</feature>
<dbReference type="InterPro" id="IPR003439">
    <property type="entry name" value="ABC_transporter-like_ATP-bd"/>
</dbReference>
<accession>A0A4Q9VZC2</accession>
<organism evidence="4 5">
    <name type="scientific">Staphylococcus lugdunensis</name>
    <dbReference type="NCBI Taxonomy" id="28035"/>
    <lineage>
        <taxon>Bacteria</taxon>
        <taxon>Bacillati</taxon>
        <taxon>Bacillota</taxon>
        <taxon>Bacilli</taxon>
        <taxon>Bacillales</taxon>
        <taxon>Staphylococcaceae</taxon>
        <taxon>Staphylococcus</taxon>
    </lineage>
</organism>
<dbReference type="GO" id="GO:0005524">
    <property type="term" value="F:ATP binding"/>
    <property type="evidence" value="ECO:0007669"/>
    <property type="project" value="UniProtKB-KW"/>
</dbReference>
<evidence type="ECO:0000256" key="2">
    <source>
        <dbReference type="ARBA" id="ARBA00022840"/>
    </source>
</evidence>
<dbReference type="PANTHER" id="PTHR42855">
    <property type="entry name" value="ABC TRANSPORTER ATP-BINDING SUBUNIT"/>
    <property type="match status" value="1"/>
</dbReference>
<feature type="non-terminal residue" evidence="4">
    <location>
        <position position="1"/>
    </location>
</feature>
<proteinExistence type="predicted"/>
<dbReference type="SUPFAM" id="SSF52540">
    <property type="entry name" value="P-loop containing nucleoside triphosphate hydrolases"/>
    <property type="match status" value="1"/>
</dbReference>
<dbReference type="PANTHER" id="PTHR42855:SF2">
    <property type="entry name" value="DRUG RESISTANCE ABC TRANSPORTER,ATP-BINDING PROTEIN"/>
    <property type="match status" value="1"/>
</dbReference>
<comment type="caution">
    <text evidence="4">The sequence shown here is derived from an EMBL/GenBank/DDBJ whole genome shotgun (WGS) entry which is preliminary data.</text>
</comment>
<name>A0A4Q9VZC2_STALU</name>
<reference evidence="4 5" key="1">
    <citation type="journal article" date="2019" name="Sci. Transl. Med.">
        <title>Quorum sensing between bacterial species on the skin protects against epidermal injury in atopic dermatitis.</title>
        <authorList>
            <person name="Williams M.R."/>
        </authorList>
    </citation>
    <scope>NUCLEOTIDE SEQUENCE [LARGE SCALE GENOMIC DNA]</scope>
    <source>
        <strain evidence="4 5">E7</strain>
    </source>
</reference>
<sequence>FSDEDGIRAAELEGEFAEMNGWNAEADAASLLSGLGITPDLHDKQMSELENNQKVKVLLAQSLFGDPDVLLLDEPTNGIDIPAISWLEDFLINFENTVIVVSHDRHFLNNVCTHIADLDFGKIKVYVGNYDFWY</sequence>
<dbReference type="InterPro" id="IPR051309">
    <property type="entry name" value="ABCF_ATPase"/>
</dbReference>